<dbReference type="GO" id="GO:0008153">
    <property type="term" value="P:4-aminobenzoate biosynthetic process"/>
    <property type="evidence" value="ECO:0007669"/>
    <property type="project" value="UniProtKB-UniRule"/>
</dbReference>
<evidence type="ECO:0000313" key="12">
    <source>
        <dbReference type="Proteomes" id="UP000192342"/>
    </source>
</evidence>
<reference evidence="11 12" key="1">
    <citation type="submission" date="2013-04" db="EMBL/GenBank/DDBJ databases">
        <title>Oceanococcus atlanticus 22II-S10r2 Genome Sequencing.</title>
        <authorList>
            <person name="Lai Q."/>
            <person name="Li G."/>
            <person name="Shao Z."/>
        </authorList>
    </citation>
    <scope>NUCLEOTIDE SEQUENCE [LARGE SCALE GENOMIC DNA]</scope>
    <source>
        <strain evidence="11 12">22II-S10r2</strain>
    </source>
</reference>
<evidence type="ECO:0000313" key="11">
    <source>
        <dbReference type="EMBL" id="ORE86256.1"/>
    </source>
</evidence>
<evidence type="ECO:0000256" key="7">
    <source>
        <dbReference type="ARBA" id="ARBA00035633"/>
    </source>
</evidence>
<dbReference type="Pfam" id="PF01063">
    <property type="entry name" value="Aminotran_4"/>
    <property type="match status" value="1"/>
</dbReference>
<dbReference type="AlphaFoldDB" id="A0A1Y1SD41"/>
<dbReference type="PANTHER" id="PTHR42743">
    <property type="entry name" value="AMINO-ACID AMINOTRANSFERASE"/>
    <property type="match status" value="1"/>
</dbReference>
<dbReference type="Proteomes" id="UP000192342">
    <property type="component" value="Unassembled WGS sequence"/>
</dbReference>
<accession>A0A1Y1SD41</accession>
<comment type="subunit">
    <text evidence="3">Homodimer.</text>
</comment>
<evidence type="ECO:0000256" key="6">
    <source>
        <dbReference type="ARBA" id="ARBA00023239"/>
    </source>
</evidence>
<dbReference type="EMBL" id="AQQV01000003">
    <property type="protein sequence ID" value="ORE86256.1"/>
    <property type="molecule type" value="Genomic_DNA"/>
</dbReference>
<dbReference type="InterPro" id="IPR050571">
    <property type="entry name" value="Class-IV_PLP-Dep_Aminotrnsfr"/>
</dbReference>
<sequence length="284" mass="31152">MSAHTLIDGQPGDALPLADRGLQYGDGVFRTMLVCKGTVEVQAQQLDKLLADARALGLTPPPRDAMATALNQAASNLGQGVIKLLITAGDSQRGYARAENACRWLLYHSALPAWPAALWREGIIIGDVGWPLSQQPHLAGLKHLNRLDQVMARRQLSANCQESLMRNLGGQPVCGGMSNLFWFADGHWHTPDLSQGGIAGLMRERILAALAQDGQPPRILNASDQALEQAELLLMCNSVIGLWPVREWRDIHDQSRRRWERPGAHPALTALRALIPHPWQGEHV</sequence>
<keyword evidence="4" id="KW-0663">Pyridoxal phosphate</keyword>
<keyword evidence="5" id="KW-0289">Folate biosynthesis</keyword>
<evidence type="ECO:0000256" key="3">
    <source>
        <dbReference type="ARBA" id="ARBA00011738"/>
    </source>
</evidence>
<dbReference type="NCBIfam" id="TIGR03461">
    <property type="entry name" value="pabC_Proteo"/>
    <property type="match status" value="1"/>
</dbReference>
<comment type="cofactor">
    <cofactor evidence="1">
        <name>pyridoxal 5'-phosphate</name>
        <dbReference type="ChEBI" id="CHEBI:597326"/>
    </cofactor>
</comment>
<dbReference type="InterPro" id="IPR043131">
    <property type="entry name" value="BCAT-like_N"/>
</dbReference>
<evidence type="ECO:0000256" key="9">
    <source>
        <dbReference type="ARBA" id="ARBA00049529"/>
    </source>
</evidence>
<evidence type="ECO:0000256" key="8">
    <source>
        <dbReference type="ARBA" id="ARBA00035676"/>
    </source>
</evidence>
<evidence type="ECO:0000256" key="4">
    <source>
        <dbReference type="ARBA" id="ARBA00022898"/>
    </source>
</evidence>
<dbReference type="GO" id="GO:0008696">
    <property type="term" value="F:4-amino-4-deoxychorismate lyase activity"/>
    <property type="evidence" value="ECO:0007669"/>
    <property type="project" value="UniProtKB-UniRule"/>
</dbReference>
<dbReference type="GO" id="GO:0005829">
    <property type="term" value="C:cytosol"/>
    <property type="evidence" value="ECO:0007669"/>
    <property type="project" value="TreeGrafter"/>
</dbReference>
<dbReference type="RefSeq" id="WP_083562468.1">
    <property type="nucleotide sequence ID" value="NZ_AQQV01000003.1"/>
</dbReference>
<dbReference type="Gene3D" id="3.20.10.10">
    <property type="entry name" value="D-amino Acid Aminotransferase, subunit A, domain 2"/>
    <property type="match status" value="1"/>
</dbReference>
<comment type="catalytic activity">
    <reaction evidence="9">
        <text>4-amino-4-deoxychorismate = 4-aminobenzoate + pyruvate + H(+)</text>
        <dbReference type="Rhea" id="RHEA:16201"/>
        <dbReference type="ChEBI" id="CHEBI:15361"/>
        <dbReference type="ChEBI" id="CHEBI:15378"/>
        <dbReference type="ChEBI" id="CHEBI:17836"/>
        <dbReference type="ChEBI" id="CHEBI:58406"/>
        <dbReference type="EC" id="4.1.3.38"/>
    </reaction>
</comment>
<evidence type="ECO:0000256" key="5">
    <source>
        <dbReference type="ARBA" id="ARBA00022909"/>
    </source>
</evidence>
<dbReference type="EC" id="4.1.3.38" evidence="8 10"/>
<name>A0A1Y1SD41_9GAMM</name>
<gene>
    <name evidence="11" type="ORF">ATO7_13203</name>
</gene>
<dbReference type="GO" id="GO:0046656">
    <property type="term" value="P:folic acid biosynthetic process"/>
    <property type="evidence" value="ECO:0007669"/>
    <property type="project" value="UniProtKB-KW"/>
</dbReference>
<dbReference type="GO" id="GO:0030170">
    <property type="term" value="F:pyridoxal phosphate binding"/>
    <property type="evidence" value="ECO:0007669"/>
    <property type="project" value="InterPro"/>
</dbReference>
<dbReference type="InterPro" id="IPR017824">
    <property type="entry name" value="Aminodeoxychorismate_lyase_IV"/>
</dbReference>
<dbReference type="OrthoDB" id="9805628at2"/>
<keyword evidence="6 11" id="KW-0456">Lyase</keyword>
<evidence type="ECO:0000256" key="10">
    <source>
        <dbReference type="NCBIfam" id="TIGR03461"/>
    </source>
</evidence>
<keyword evidence="12" id="KW-1185">Reference proteome</keyword>
<comment type="caution">
    <text evidence="11">The sequence shown here is derived from an EMBL/GenBank/DDBJ whole genome shotgun (WGS) entry which is preliminary data.</text>
</comment>
<protein>
    <recommendedName>
        <fullName evidence="8 10">Aminodeoxychorismate lyase</fullName>
        <ecNumber evidence="8 10">4.1.3.38</ecNumber>
    </recommendedName>
</protein>
<dbReference type="SUPFAM" id="SSF56752">
    <property type="entry name" value="D-aminoacid aminotransferase-like PLP-dependent enzymes"/>
    <property type="match status" value="1"/>
</dbReference>
<dbReference type="PANTHER" id="PTHR42743:SF2">
    <property type="entry name" value="AMINODEOXYCHORISMATE LYASE"/>
    <property type="match status" value="1"/>
</dbReference>
<dbReference type="InterPro" id="IPR001544">
    <property type="entry name" value="Aminotrans_IV"/>
</dbReference>
<evidence type="ECO:0000256" key="2">
    <source>
        <dbReference type="ARBA" id="ARBA00009320"/>
    </source>
</evidence>
<proteinExistence type="inferred from homology"/>
<evidence type="ECO:0000256" key="1">
    <source>
        <dbReference type="ARBA" id="ARBA00001933"/>
    </source>
</evidence>
<comment type="similarity">
    <text evidence="2">Belongs to the class-IV pyridoxal-phosphate-dependent aminotransferase family.</text>
</comment>
<comment type="pathway">
    <text evidence="7">Cofactor biosynthesis; tetrahydrofolate biosynthesis; 4-aminobenzoate from chorismate: step 2/2.</text>
</comment>
<dbReference type="InterPro" id="IPR043132">
    <property type="entry name" value="BCAT-like_C"/>
</dbReference>
<dbReference type="STRING" id="1317117.ATO7_13203"/>
<dbReference type="InterPro" id="IPR036038">
    <property type="entry name" value="Aminotransferase-like"/>
</dbReference>
<organism evidence="11 12">
    <name type="scientific">Oceanococcus atlanticus</name>
    <dbReference type="NCBI Taxonomy" id="1317117"/>
    <lineage>
        <taxon>Bacteria</taxon>
        <taxon>Pseudomonadati</taxon>
        <taxon>Pseudomonadota</taxon>
        <taxon>Gammaproteobacteria</taxon>
        <taxon>Chromatiales</taxon>
        <taxon>Oceanococcaceae</taxon>
        <taxon>Oceanococcus</taxon>
    </lineage>
</organism>
<dbReference type="Gene3D" id="3.30.470.10">
    <property type="match status" value="1"/>
</dbReference>